<keyword evidence="3" id="KW-0813">Transport</keyword>
<evidence type="ECO:0000256" key="1">
    <source>
        <dbReference type="ARBA" id="ARBA00004141"/>
    </source>
</evidence>
<keyword evidence="4 7" id="KW-0812">Transmembrane</keyword>
<feature type="transmembrane region" description="Helical" evidence="7">
    <location>
        <begin position="321"/>
        <end position="339"/>
    </location>
</feature>
<protein>
    <submittedName>
        <fullName evidence="8">NCS2 family nucleobase:cation symporter-2</fullName>
    </submittedName>
</protein>
<feature type="transmembrane region" description="Helical" evidence="7">
    <location>
        <begin position="110"/>
        <end position="128"/>
    </location>
</feature>
<feature type="transmembrane region" description="Helical" evidence="7">
    <location>
        <begin position="197"/>
        <end position="219"/>
    </location>
</feature>
<feature type="transmembrane region" description="Helical" evidence="7">
    <location>
        <begin position="56"/>
        <end position="77"/>
    </location>
</feature>
<feature type="transmembrane region" description="Helical" evidence="7">
    <location>
        <begin position="174"/>
        <end position="191"/>
    </location>
</feature>
<evidence type="ECO:0000313" key="9">
    <source>
        <dbReference type="Proteomes" id="UP001228504"/>
    </source>
</evidence>
<organism evidence="8 9">
    <name type="scientific">Eubacterium multiforme</name>
    <dbReference type="NCBI Taxonomy" id="83339"/>
    <lineage>
        <taxon>Bacteria</taxon>
        <taxon>Bacillati</taxon>
        <taxon>Bacillota</taxon>
        <taxon>Clostridia</taxon>
        <taxon>Eubacteriales</taxon>
        <taxon>Eubacteriaceae</taxon>
        <taxon>Eubacterium</taxon>
    </lineage>
</organism>
<evidence type="ECO:0000313" key="8">
    <source>
        <dbReference type="EMBL" id="MDQ0149433.1"/>
    </source>
</evidence>
<dbReference type="RefSeq" id="WP_307484885.1">
    <property type="nucleotide sequence ID" value="NZ_JAUSUF010000003.1"/>
</dbReference>
<gene>
    <name evidence="8" type="ORF">J2S18_001363</name>
</gene>
<dbReference type="InterPro" id="IPR006042">
    <property type="entry name" value="Xan_ur_permease"/>
</dbReference>
<dbReference type="NCBIfam" id="NF037981">
    <property type="entry name" value="NCS2_1"/>
    <property type="match status" value="1"/>
</dbReference>
<dbReference type="PANTHER" id="PTHR42810">
    <property type="entry name" value="PURINE PERMEASE C1399.01C-RELATED"/>
    <property type="match status" value="1"/>
</dbReference>
<dbReference type="EMBL" id="JAUSUF010000003">
    <property type="protein sequence ID" value="MDQ0149433.1"/>
    <property type="molecule type" value="Genomic_DNA"/>
</dbReference>
<feature type="transmembrane region" description="Helical" evidence="7">
    <location>
        <begin position="379"/>
        <end position="400"/>
    </location>
</feature>
<dbReference type="InterPro" id="IPR006043">
    <property type="entry name" value="NCS2"/>
</dbReference>
<accession>A0ABT9USW2</accession>
<keyword evidence="6 7" id="KW-0472">Membrane</keyword>
<proteinExistence type="inferred from homology"/>
<feature type="transmembrane region" description="Helical" evidence="7">
    <location>
        <begin position="83"/>
        <end position="103"/>
    </location>
</feature>
<feature type="transmembrane region" description="Helical" evidence="7">
    <location>
        <begin position="134"/>
        <end position="154"/>
    </location>
</feature>
<keyword evidence="9" id="KW-1185">Reference proteome</keyword>
<evidence type="ECO:0000256" key="2">
    <source>
        <dbReference type="ARBA" id="ARBA00008821"/>
    </source>
</evidence>
<feature type="transmembrane region" description="Helical" evidence="7">
    <location>
        <begin position="406"/>
        <end position="430"/>
    </location>
</feature>
<dbReference type="NCBIfam" id="TIGR00801">
    <property type="entry name" value="ncs2"/>
    <property type="match status" value="1"/>
</dbReference>
<keyword evidence="5 7" id="KW-1133">Transmembrane helix</keyword>
<dbReference type="Pfam" id="PF00860">
    <property type="entry name" value="Xan_ur_permease"/>
    <property type="match status" value="1"/>
</dbReference>
<comment type="similarity">
    <text evidence="2">Belongs to the nucleobase:cation symporter-2 (NCS2) (TC 2.A.40) family.</text>
</comment>
<feature type="transmembrane region" description="Helical" evidence="7">
    <location>
        <begin position="240"/>
        <end position="260"/>
    </location>
</feature>
<evidence type="ECO:0000256" key="5">
    <source>
        <dbReference type="ARBA" id="ARBA00022989"/>
    </source>
</evidence>
<comment type="subcellular location">
    <subcellularLocation>
        <location evidence="1">Membrane</location>
        <topology evidence="1">Multi-pass membrane protein</topology>
    </subcellularLocation>
</comment>
<evidence type="ECO:0000256" key="3">
    <source>
        <dbReference type="ARBA" id="ARBA00022448"/>
    </source>
</evidence>
<dbReference type="PANTHER" id="PTHR42810:SF2">
    <property type="entry name" value="PURINE PERMEASE C1399.01C-RELATED"/>
    <property type="match status" value="1"/>
</dbReference>
<evidence type="ECO:0000256" key="4">
    <source>
        <dbReference type="ARBA" id="ARBA00022692"/>
    </source>
</evidence>
<evidence type="ECO:0000256" key="6">
    <source>
        <dbReference type="ARBA" id="ARBA00023136"/>
    </source>
</evidence>
<comment type="caution">
    <text evidence="8">The sequence shown here is derived from an EMBL/GenBank/DDBJ whole genome shotgun (WGS) entry which is preliminary data.</text>
</comment>
<feature type="transmembrane region" description="Helical" evidence="7">
    <location>
        <begin position="29"/>
        <end position="49"/>
    </location>
</feature>
<reference evidence="8 9" key="1">
    <citation type="submission" date="2023-07" db="EMBL/GenBank/DDBJ databases">
        <title>Genomic Encyclopedia of Type Strains, Phase IV (KMG-IV): sequencing the most valuable type-strain genomes for metagenomic binning, comparative biology and taxonomic classification.</title>
        <authorList>
            <person name="Goeker M."/>
        </authorList>
    </citation>
    <scope>NUCLEOTIDE SEQUENCE [LARGE SCALE GENOMIC DNA]</scope>
    <source>
        <strain evidence="8 9">DSM 20694</strain>
    </source>
</reference>
<dbReference type="Proteomes" id="UP001228504">
    <property type="component" value="Unassembled WGS sequence"/>
</dbReference>
<feature type="transmembrane region" description="Helical" evidence="7">
    <location>
        <begin position="345"/>
        <end position="367"/>
    </location>
</feature>
<name>A0ABT9USW2_9FIRM</name>
<evidence type="ECO:0000256" key="7">
    <source>
        <dbReference type="SAM" id="Phobius"/>
    </source>
</evidence>
<sequence length="452" mass="47638">MKLDDKSLLFNFNGKPTFKEILPLGLQHVVAMIIGCVTPAIIVAGVANLGPSDKILLIQTSLIFSGMATLIQIFPIFRNIGSGLPIIMGVSFAYVPTLTAIAGEFNIATIFGAQLIGGAVAILFGIFVKKLIKFFPLIVTGTVIFSIGLSLYSVAIKYMAGGVGSPTFGSPKNWAVAIITLAVVIFLNHFTDGTLKLASILMGIIVGYIISLFLGMVSFDSVVSAGFIQMPKFMHFGMSFNATAIISMVIMHIVNSVQAIGDLSATTSGGMDRVPTDTELSGGIIGNGISSILGSFFGCMPTATFSQNVGIVTLNKVINKWVFAFASIVIIIAGIVPKFAAVLTSIPQCVLGGATISVFATITMTGIRMICKSKLTNRNVTIVGLSVALGVGIVEVPNALALFPSWAVSIFGKSSIVVTTLVAILLNLILPKDKEEMKVEKLDVDVNENSEK</sequence>